<evidence type="ECO:0000256" key="5">
    <source>
        <dbReference type="ARBA" id="ARBA00022989"/>
    </source>
</evidence>
<keyword evidence="4" id="KW-0029">Amino-acid transport</keyword>
<gene>
    <name evidence="9" type="ORF">OUY18_11820</name>
</gene>
<dbReference type="InterPro" id="IPR004841">
    <property type="entry name" value="AA-permease/SLC12A_dom"/>
</dbReference>
<keyword evidence="6 7" id="KW-0472">Membrane</keyword>
<name>A0ABT4BVM5_9FIRM</name>
<keyword evidence="10" id="KW-1185">Reference proteome</keyword>
<evidence type="ECO:0000313" key="9">
    <source>
        <dbReference type="EMBL" id="MCY1714939.1"/>
    </source>
</evidence>
<dbReference type="Proteomes" id="UP001082703">
    <property type="component" value="Unassembled WGS sequence"/>
</dbReference>
<comment type="subcellular location">
    <subcellularLocation>
        <location evidence="1">Membrane</location>
        <topology evidence="1">Multi-pass membrane protein</topology>
    </subcellularLocation>
</comment>
<evidence type="ECO:0000256" key="1">
    <source>
        <dbReference type="ARBA" id="ARBA00004141"/>
    </source>
</evidence>
<comment type="caution">
    <text evidence="9">The sequence shown here is derived from an EMBL/GenBank/DDBJ whole genome shotgun (WGS) entry which is preliminary data.</text>
</comment>
<evidence type="ECO:0000256" key="3">
    <source>
        <dbReference type="ARBA" id="ARBA00022692"/>
    </source>
</evidence>
<evidence type="ECO:0000256" key="2">
    <source>
        <dbReference type="ARBA" id="ARBA00022448"/>
    </source>
</evidence>
<evidence type="ECO:0000313" key="10">
    <source>
        <dbReference type="Proteomes" id="UP001082703"/>
    </source>
</evidence>
<dbReference type="PANTHER" id="PTHR43495:SF5">
    <property type="entry name" value="GAMMA-AMINOBUTYRIC ACID PERMEASE"/>
    <property type="match status" value="1"/>
</dbReference>
<evidence type="ECO:0000256" key="4">
    <source>
        <dbReference type="ARBA" id="ARBA00022970"/>
    </source>
</evidence>
<evidence type="ECO:0000259" key="8">
    <source>
        <dbReference type="Pfam" id="PF00324"/>
    </source>
</evidence>
<feature type="transmembrane region" description="Helical" evidence="7">
    <location>
        <begin position="33"/>
        <end position="51"/>
    </location>
</feature>
<evidence type="ECO:0000256" key="6">
    <source>
        <dbReference type="ARBA" id="ARBA00023136"/>
    </source>
</evidence>
<proteinExistence type="predicted"/>
<reference evidence="9 10" key="1">
    <citation type="submission" date="2022-11" db="EMBL/GenBank/DDBJ databases">
        <authorList>
            <person name="Caiyu Z."/>
        </authorList>
    </citation>
    <scope>NUCLEOTIDE SEQUENCE [LARGE SCALE GENOMIC DNA]</scope>
    <source>
        <strain evidence="9 10">YR-4</strain>
    </source>
</reference>
<feature type="domain" description="Amino acid permease/ SLC12A" evidence="8">
    <location>
        <begin position="9"/>
        <end position="51"/>
    </location>
</feature>
<keyword evidence="2" id="KW-0813">Transport</keyword>
<accession>A0ABT4BVM5</accession>
<evidence type="ECO:0000256" key="7">
    <source>
        <dbReference type="SAM" id="Phobius"/>
    </source>
</evidence>
<protein>
    <recommendedName>
        <fullName evidence="8">Amino acid permease/ SLC12A domain-containing protein</fullName>
    </recommendedName>
</protein>
<dbReference type="RefSeq" id="WP_268058999.1">
    <property type="nucleotide sequence ID" value="NZ_JAPOHA010000013.1"/>
</dbReference>
<organism evidence="9 10">
    <name type="scientific">Caproiciproducens galactitolivorans</name>
    <dbReference type="NCBI Taxonomy" id="642589"/>
    <lineage>
        <taxon>Bacteria</taxon>
        <taxon>Bacillati</taxon>
        <taxon>Bacillota</taxon>
        <taxon>Clostridia</taxon>
        <taxon>Eubacteriales</taxon>
        <taxon>Acutalibacteraceae</taxon>
        <taxon>Caproiciproducens</taxon>
    </lineage>
</organism>
<keyword evidence="5 7" id="KW-1133">Transmembrane helix</keyword>
<keyword evidence="3 7" id="KW-0812">Transmembrane</keyword>
<dbReference type="EMBL" id="JAPOHA010000013">
    <property type="protein sequence ID" value="MCY1714939.1"/>
    <property type="molecule type" value="Genomic_DNA"/>
</dbReference>
<sequence>MNKKFSKSHLIFMSLGNIIGSGLFLGSSTVLSLAGPAAILAYLLGGFIMALEVDLRRYPFRCACPVLLYS</sequence>
<dbReference type="Pfam" id="PF00324">
    <property type="entry name" value="AA_permease"/>
    <property type="match status" value="1"/>
</dbReference>
<dbReference type="Gene3D" id="1.20.1740.10">
    <property type="entry name" value="Amino acid/polyamine transporter I"/>
    <property type="match status" value="1"/>
</dbReference>
<dbReference type="PANTHER" id="PTHR43495">
    <property type="entry name" value="GABA PERMEASE"/>
    <property type="match status" value="1"/>
</dbReference>